<feature type="compositionally biased region" description="Basic and acidic residues" evidence="1">
    <location>
        <begin position="19"/>
        <end position="31"/>
    </location>
</feature>
<dbReference type="KEGG" id="aaf:AURANDRAFT_67828"/>
<dbReference type="AlphaFoldDB" id="F0YMJ4"/>
<dbReference type="EMBL" id="GL833165">
    <property type="protein sequence ID" value="EGB03634.1"/>
    <property type="molecule type" value="Genomic_DNA"/>
</dbReference>
<keyword evidence="3" id="KW-1185">Reference proteome</keyword>
<organism evidence="3">
    <name type="scientific">Aureococcus anophagefferens</name>
    <name type="common">Harmful bloom alga</name>
    <dbReference type="NCBI Taxonomy" id="44056"/>
    <lineage>
        <taxon>Eukaryota</taxon>
        <taxon>Sar</taxon>
        <taxon>Stramenopiles</taxon>
        <taxon>Ochrophyta</taxon>
        <taxon>Pelagophyceae</taxon>
        <taxon>Pelagomonadales</taxon>
        <taxon>Pelagomonadaceae</taxon>
        <taxon>Aureococcus</taxon>
    </lineage>
</organism>
<gene>
    <name evidence="2" type="ORF">AURANDRAFT_67828</name>
</gene>
<evidence type="ECO:0000313" key="3">
    <source>
        <dbReference type="Proteomes" id="UP000002729"/>
    </source>
</evidence>
<name>F0YMJ4_AURAN</name>
<evidence type="ECO:0000313" key="2">
    <source>
        <dbReference type="EMBL" id="EGB03634.1"/>
    </source>
</evidence>
<accession>F0YMJ4</accession>
<feature type="compositionally biased region" description="Polar residues" evidence="1">
    <location>
        <begin position="1"/>
        <end position="16"/>
    </location>
</feature>
<protein>
    <submittedName>
        <fullName evidence="2">Uncharacterized protein</fullName>
    </submittedName>
</protein>
<dbReference type="RefSeq" id="XP_009041636.1">
    <property type="nucleotide sequence ID" value="XM_009043388.1"/>
</dbReference>
<dbReference type="GeneID" id="20226455"/>
<sequence>MSENASKVLQQKSGGQETLPRRLSDKFNDKRPIETGPILMLSALSSSLLPNKRLSATENQACGRDLGEWTRFGSSDSGTSCSDRAWLRCGARSSCFSRDCRPVVSSGLQAPCQKGRVKVLTAIYFPLLPRY</sequence>
<dbReference type="InParanoid" id="F0YMJ4"/>
<reference evidence="2 3" key="1">
    <citation type="journal article" date="2011" name="Proc. Natl. Acad. Sci. U.S.A.">
        <title>Niche of harmful alga Aureococcus anophagefferens revealed through ecogenomics.</title>
        <authorList>
            <person name="Gobler C.J."/>
            <person name="Berry D.L."/>
            <person name="Dyhrman S.T."/>
            <person name="Wilhelm S.W."/>
            <person name="Salamov A."/>
            <person name="Lobanov A.V."/>
            <person name="Zhang Y."/>
            <person name="Collier J.L."/>
            <person name="Wurch L.L."/>
            <person name="Kustka A.B."/>
            <person name="Dill B.D."/>
            <person name="Shah M."/>
            <person name="VerBerkmoes N.C."/>
            <person name="Kuo A."/>
            <person name="Terry A."/>
            <person name="Pangilinan J."/>
            <person name="Lindquist E.A."/>
            <person name="Lucas S."/>
            <person name="Paulsen I.T."/>
            <person name="Hattenrath-Lehmann T.K."/>
            <person name="Talmage S.C."/>
            <person name="Walker E.A."/>
            <person name="Koch F."/>
            <person name="Burson A.M."/>
            <person name="Marcoval M.A."/>
            <person name="Tang Y.Z."/>
            <person name="Lecleir G.R."/>
            <person name="Coyne K.J."/>
            <person name="Berg G.M."/>
            <person name="Bertrand E.M."/>
            <person name="Saito M.A."/>
            <person name="Gladyshev V.N."/>
            <person name="Grigoriev I.V."/>
        </authorList>
    </citation>
    <scope>NUCLEOTIDE SEQUENCE [LARGE SCALE GENOMIC DNA]</scope>
    <source>
        <strain evidence="3">CCMP 1984</strain>
    </source>
</reference>
<dbReference type="Proteomes" id="UP000002729">
    <property type="component" value="Unassembled WGS sequence"/>
</dbReference>
<proteinExistence type="predicted"/>
<feature type="region of interest" description="Disordered" evidence="1">
    <location>
        <begin position="1"/>
        <end position="31"/>
    </location>
</feature>
<evidence type="ECO:0000256" key="1">
    <source>
        <dbReference type="SAM" id="MobiDB-lite"/>
    </source>
</evidence>